<sequence>MAAVIGEDLLPHVVEVETPGTTTDRYGNTVTDWSTSTRADVAAWLQQNTGREDTDQRDAQIGEWLLICNPVTTAGGPLTVHGRDRVHWNGARFEVIGPPGPAYVPTELHHYEIRLKTVEG</sequence>
<evidence type="ECO:0008006" key="3">
    <source>
        <dbReference type="Google" id="ProtNLM"/>
    </source>
</evidence>
<reference evidence="1 2" key="3">
    <citation type="journal article" date="1998" name="Microbiology">
        <title>Site-specific integration of bacteriophage VWB genome into Streptomyces venezuelae and construction of a VWB-based integrative vector.</title>
        <authorList>
            <person name="Van Mellaert L."/>
            <person name="Mei L."/>
            <person name="Lammertyn E."/>
            <person name="Schacht S."/>
            <person name="Anne J."/>
        </authorList>
    </citation>
    <scope>NUCLEOTIDE SEQUENCE [LARGE SCALE GENOMIC DNA]</scope>
</reference>
<dbReference type="RefSeq" id="NP_958282.1">
    <property type="nucleotide sequence ID" value="NC_005345.2"/>
</dbReference>
<accession>Q6VY49</accession>
<dbReference type="OrthoDB" id="17254at10239"/>
<organism evidence="1 2">
    <name type="scientific">Streptomyces phage VWB</name>
    <dbReference type="NCBI Taxonomy" id="10702"/>
    <lineage>
        <taxon>Viruses</taxon>
        <taxon>Duplodnaviria</taxon>
        <taxon>Heunggongvirae</taxon>
        <taxon>Uroviricota</taxon>
        <taxon>Caudoviricetes</taxon>
        <taxon>Veewebvirus</taxon>
        <taxon>Veewebvirus vwb</taxon>
    </lineage>
</organism>
<reference evidence="1 2" key="4">
    <citation type="journal article" date="2005" name="Virology">
        <title>Complete genomic nucleotide sequence and analysis of the temperate bacteriophage VWB.</title>
        <authorList>
            <person name="Van Dessel W."/>
            <person name="Van Mellaert L."/>
            <person name="Liesegang H."/>
            <person name="Raasch C."/>
            <person name="De Keersmaeker S."/>
            <person name="Geukens N."/>
            <person name="Lammertyn E."/>
            <person name="Streit W."/>
            <person name="Anne J."/>
        </authorList>
    </citation>
    <scope>NUCLEOTIDE SEQUENCE [LARGE SCALE GENOMIC DNA]</scope>
</reference>
<protein>
    <recommendedName>
        <fullName evidence="3">Head-to-tail stopper</fullName>
    </recommendedName>
</protein>
<proteinExistence type="predicted"/>
<reference evidence="1 2" key="2">
    <citation type="journal article" date="1995" name="Arch. Virol.">
        <title>Analysis of the open reading frames of the main capsid proteins of actinophage VWB.</title>
        <authorList>
            <person name="Anne J."/>
            <person name="Fiten P."/>
            <person name="Van Mellaert L."/>
            <person name="Joris B."/>
            <person name="Opdenakker G."/>
            <person name="Eyssen H."/>
        </authorList>
    </citation>
    <scope>NUCLEOTIDE SEQUENCE [LARGE SCALE GENOMIC DNA]</scope>
</reference>
<dbReference type="Proteomes" id="UP000001708">
    <property type="component" value="Segment"/>
</dbReference>
<reference evidence="1 2" key="1">
    <citation type="journal article" date="1990" name="J. Gen. Microbiol.">
        <title>Further biological and molecular characterization of actinophage VWB.</title>
        <authorList>
            <person name="Anne J."/>
            <person name="Van Mellaert L."/>
            <person name="Decock B."/>
            <person name="Van Damme J."/>
            <person name="Van Aerschot A."/>
            <person name="Herdewijn P."/>
            <person name="Eyssen H."/>
        </authorList>
    </citation>
    <scope>NUCLEOTIDE SEQUENCE [LARGE SCALE GENOMIC DNA]</scope>
</reference>
<evidence type="ECO:0000313" key="1">
    <source>
        <dbReference type="EMBL" id="AAR29730.1"/>
    </source>
</evidence>
<dbReference type="GeneID" id="2732851"/>
<dbReference type="EMBL" id="AY320035">
    <property type="protein sequence ID" value="AAR29730.1"/>
    <property type="molecule type" value="Genomic_DNA"/>
</dbReference>
<evidence type="ECO:0000313" key="2">
    <source>
        <dbReference type="Proteomes" id="UP000001708"/>
    </source>
</evidence>
<dbReference type="KEGG" id="vg:2732851"/>
<keyword evidence="2" id="KW-1185">Reference proteome</keyword>
<name>Q6VY49_9CAUD</name>